<keyword id="KW-0903">Direct protein sequencing</keyword>
<sequence>RHPHGKFNRHASYDDREKHRGYRKENDYADGQAISNGNMNAYGMFDSYGK</sequence>
<proteinExistence type="evidence at protein level"/>
<organism>
    <name type="scientific">Fasciola hepatica</name>
    <name type="common">Liver fluke</name>
    <dbReference type="NCBI Taxonomy" id="6192"/>
    <lineage>
        <taxon>Eukaryota</taxon>
        <taxon>Metazoa</taxon>
        <taxon>Spiralia</taxon>
        <taxon>Lophotrochozoa</taxon>
        <taxon>Platyhelminthes</taxon>
        <taxon>Trematoda</taxon>
        <taxon>Digenea</taxon>
        <taxon>Plagiorchiida</taxon>
        <taxon>Echinostomata</taxon>
        <taxon>Echinostomatoidea</taxon>
        <taxon>Fasciolidae</taxon>
        <taxon>Fasciola</taxon>
    </lineage>
</organism>
<name>Q9TXG9_FASHE</name>
<reference key="1">
    <citation type="journal article" date="1992" name="Mol. Biochem. Parasitol.">
        <title>Eggshell precursor proteins of Fasciola hepatica, II. Microheterogeneity in vitelline protein B.</title>
        <authorList>
            <person name="Waite J.H."/>
            <person name="Rice-Ficht A.C."/>
        </authorList>
    </citation>
    <scope>PROTEIN SEQUENCE</scope>
</reference>
<dbReference type="AlphaFoldDB" id="Q9TXG9"/>
<feature type="compositionally biased region" description="Basic and acidic residues" evidence="1">
    <location>
        <begin position="11"/>
        <end position="27"/>
    </location>
</feature>
<evidence type="ECO:0000256" key="1">
    <source>
        <dbReference type="SAM" id="MobiDB-lite"/>
    </source>
</evidence>
<feature type="region of interest" description="Disordered" evidence="1">
    <location>
        <begin position="1"/>
        <end position="39"/>
    </location>
</feature>
<protein>
    <submittedName>
        <fullName>Vitelline protein B</fullName>
    </submittedName>
</protein>
<accession>Q9TXG9</accession>